<accession>A0ABT7XZ33</accession>
<keyword evidence="3 5" id="KW-1133">Transmembrane helix</keyword>
<sequence>MWFVFTLIIFVLVRKICIKIRSPLFNPLLVSLMVIIPILTLLNIPYETYYADNEWVTWLLQPAVVALAFPLYEQLPQIRRNWKLIILSCTIGSLMSMLSTVGFALLLNVDFELLASLMGKSVTTPIAMEIASFLGGVPAIAAIMVLIAGLFGAILAYPIYRLLNIKSPISRGLTMGCVSHALGTATSAEKNNQDAAFSSLSLVICGIVTSIAAPMIMSMAIWLTT</sequence>
<keyword evidence="7" id="KW-1185">Reference proteome</keyword>
<keyword evidence="4 5" id="KW-0472">Membrane</keyword>
<keyword evidence="2 5" id="KW-0812">Transmembrane</keyword>
<feature type="transmembrane region" description="Helical" evidence="5">
    <location>
        <begin position="200"/>
        <end position="223"/>
    </location>
</feature>
<reference evidence="6" key="1">
    <citation type="submission" date="2024-05" db="EMBL/GenBank/DDBJ databases">
        <title>Genome Sequences of Four Agar- Degrading Marine Bacteria.</title>
        <authorList>
            <person name="Phillips E.K."/>
            <person name="Shaffer J.C."/>
            <person name="Henson M.W."/>
            <person name="Temperton B."/>
            <person name="Thrash C.J."/>
            <person name="Martin M.O."/>
        </authorList>
    </citation>
    <scope>NUCLEOTIDE SEQUENCE</scope>
    <source>
        <strain evidence="6">EKP203</strain>
    </source>
</reference>
<dbReference type="RefSeq" id="WP_289961176.1">
    <property type="nucleotide sequence ID" value="NZ_JAUEOZ010000001.1"/>
</dbReference>
<name>A0ABT7XZ33_9VIBR</name>
<comment type="caution">
    <text evidence="6">The sequence shown here is derived from an EMBL/GenBank/DDBJ whole genome shotgun (WGS) entry which is preliminary data.</text>
</comment>
<dbReference type="PANTHER" id="PTHR30249:SF0">
    <property type="entry name" value="PLASTIDAL GLYCOLATE_GLYCERATE TRANSLOCATOR 1, CHLOROPLASTIC"/>
    <property type="match status" value="1"/>
</dbReference>
<evidence type="ECO:0000256" key="1">
    <source>
        <dbReference type="ARBA" id="ARBA00004141"/>
    </source>
</evidence>
<dbReference type="InterPro" id="IPR007300">
    <property type="entry name" value="CidB/LrgB"/>
</dbReference>
<dbReference type="Pfam" id="PF04172">
    <property type="entry name" value="LrgB"/>
    <property type="match status" value="1"/>
</dbReference>
<dbReference type="Proteomes" id="UP001169719">
    <property type="component" value="Unassembled WGS sequence"/>
</dbReference>
<evidence type="ECO:0000256" key="5">
    <source>
        <dbReference type="SAM" id="Phobius"/>
    </source>
</evidence>
<evidence type="ECO:0000313" key="7">
    <source>
        <dbReference type="Proteomes" id="UP001169719"/>
    </source>
</evidence>
<proteinExistence type="predicted"/>
<dbReference type="EMBL" id="JAUEOZ010000001">
    <property type="protein sequence ID" value="MDN2481047.1"/>
    <property type="molecule type" value="Genomic_DNA"/>
</dbReference>
<evidence type="ECO:0000313" key="6">
    <source>
        <dbReference type="EMBL" id="MDN2481047.1"/>
    </source>
</evidence>
<evidence type="ECO:0000256" key="2">
    <source>
        <dbReference type="ARBA" id="ARBA00022692"/>
    </source>
</evidence>
<gene>
    <name evidence="6" type="ORF">QWJ08_06530</name>
</gene>
<feature type="transmembrane region" description="Helical" evidence="5">
    <location>
        <begin position="55"/>
        <end position="72"/>
    </location>
</feature>
<protein>
    <submittedName>
        <fullName evidence="6">LrgB family protein</fullName>
    </submittedName>
</protein>
<dbReference type="PANTHER" id="PTHR30249">
    <property type="entry name" value="PUTATIVE SEROTONIN TRANSPORTER"/>
    <property type="match status" value="1"/>
</dbReference>
<evidence type="ECO:0000256" key="3">
    <source>
        <dbReference type="ARBA" id="ARBA00022989"/>
    </source>
</evidence>
<feature type="transmembrane region" description="Helical" evidence="5">
    <location>
        <begin position="126"/>
        <end position="157"/>
    </location>
</feature>
<feature type="transmembrane region" description="Helical" evidence="5">
    <location>
        <begin position="84"/>
        <end position="106"/>
    </location>
</feature>
<organism evidence="6 7">
    <name type="scientific">Vibrio agarivorans</name>
    <dbReference type="NCBI Taxonomy" id="153622"/>
    <lineage>
        <taxon>Bacteria</taxon>
        <taxon>Pseudomonadati</taxon>
        <taxon>Pseudomonadota</taxon>
        <taxon>Gammaproteobacteria</taxon>
        <taxon>Vibrionales</taxon>
        <taxon>Vibrionaceae</taxon>
        <taxon>Vibrio</taxon>
    </lineage>
</organism>
<feature type="transmembrane region" description="Helical" evidence="5">
    <location>
        <begin position="24"/>
        <end position="43"/>
    </location>
</feature>
<evidence type="ECO:0000256" key="4">
    <source>
        <dbReference type="ARBA" id="ARBA00023136"/>
    </source>
</evidence>
<comment type="subcellular location">
    <subcellularLocation>
        <location evidence="1">Membrane</location>
        <topology evidence="1">Multi-pass membrane protein</topology>
    </subcellularLocation>
</comment>